<organism evidence="1 2">
    <name type="scientific">Caerostris darwini</name>
    <dbReference type="NCBI Taxonomy" id="1538125"/>
    <lineage>
        <taxon>Eukaryota</taxon>
        <taxon>Metazoa</taxon>
        <taxon>Ecdysozoa</taxon>
        <taxon>Arthropoda</taxon>
        <taxon>Chelicerata</taxon>
        <taxon>Arachnida</taxon>
        <taxon>Araneae</taxon>
        <taxon>Araneomorphae</taxon>
        <taxon>Entelegynae</taxon>
        <taxon>Araneoidea</taxon>
        <taxon>Araneidae</taxon>
        <taxon>Caerostris</taxon>
    </lineage>
</organism>
<dbReference type="Proteomes" id="UP001054837">
    <property type="component" value="Unassembled WGS sequence"/>
</dbReference>
<evidence type="ECO:0000313" key="1">
    <source>
        <dbReference type="EMBL" id="GIY23170.1"/>
    </source>
</evidence>
<gene>
    <name evidence="1" type="ORF">CDAR_56081</name>
</gene>
<sequence>MSPKSAMKACYIRLESETCTIHFVFFLLPTWMANRNDCAIHQINPRTLITLSSPSRRFFDSSLFVMKEHSTDLPSIHTNIIKPVPLSKSFDDLCLDVRYSSSGT</sequence>
<accession>A0AAV4RP01</accession>
<proteinExistence type="predicted"/>
<dbReference type="AlphaFoldDB" id="A0AAV4RP01"/>
<comment type="caution">
    <text evidence="1">The sequence shown here is derived from an EMBL/GenBank/DDBJ whole genome shotgun (WGS) entry which is preliminary data.</text>
</comment>
<keyword evidence="2" id="KW-1185">Reference proteome</keyword>
<name>A0AAV4RP01_9ARAC</name>
<dbReference type="EMBL" id="BPLQ01006518">
    <property type="protein sequence ID" value="GIY23170.1"/>
    <property type="molecule type" value="Genomic_DNA"/>
</dbReference>
<evidence type="ECO:0008006" key="3">
    <source>
        <dbReference type="Google" id="ProtNLM"/>
    </source>
</evidence>
<reference evidence="1 2" key="1">
    <citation type="submission" date="2021-06" db="EMBL/GenBank/DDBJ databases">
        <title>Caerostris darwini draft genome.</title>
        <authorList>
            <person name="Kono N."/>
            <person name="Arakawa K."/>
        </authorList>
    </citation>
    <scope>NUCLEOTIDE SEQUENCE [LARGE SCALE GENOMIC DNA]</scope>
</reference>
<evidence type="ECO:0000313" key="2">
    <source>
        <dbReference type="Proteomes" id="UP001054837"/>
    </source>
</evidence>
<protein>
    <recommendedName>
        <fullName evidence="3">Ycf15</fullName>
    </recommendedName>
</protein>